<reference evidence="7 9" key="1">
    <citation type="submission" date="2015-09" db="EMBL/GenBank/DDBJ databases">
        <title>Identification and resolution of microdiversity through metagenomic sequencing of parallel consortia.</title>
        <authorList>
            <person name="Nelson W.C."/>
            <person name="Romine M.F."/>
            <person name="Lindemann S.R."/>
        </authorList>
    </citation>
    <scope>NUCLEOTIDE SEQUENCE [LARGE SCALE GENOMIC DNA]</scope>
    <source>
        <strain evidence="7">HL-109</strain>
    </source>
</reference>
<dbReference type="Proteomes" id="UP000050497">
    <property type="component" value="Unassembled WGS sequence"/>
</dbReference>
<dbReference type="EMBL" id="LJSX01000037">
    <property type="protein sequence ID" value="KPQ09030.1"/>
    <property type="molecule type" value="Genomic_DNA"/>
</dbReference>
<keyword evidence="10" id="KW-1185">Reference proteome</keyword>
<evidence type="ECO:0000256" key="6">
    <source>
        <dbReference type="SAM" id="Phobius"/>
    </source>
</evidence>
<evidence type="ECO:0000313" key="10">
    <source>
        <dbReference type="Proteomes" id="UP000182800"/>
    </source>
</evidence>
<feature type="transmembrane region" description="Helical" evidence="6">
    <location>
        <begin position="135"/>
        <end position="155"/>
    </location>
</feature>
<keyword evidence="4 6" id="KW-1133">Transmembrane helix</keyword>
<dbReference type="STRING" id="1653334.GA0071312_1057"/>
<dbReference type="Pfam" id="PF03631">
    <property type="entry name" value="Virul_fac_BrkB"/>
    <property type="match status" value="1"/>
</dbReference>
<comment type="subcellular location">
    <subcellularLocation>
        <location evidence="1">Cell membrane</location>
        <topology evidence="1">Multi-pass membrane protein</topology>
    </subcellularLocation>
</comment>
<dbReference type="GO" id="GO:0005886">
    <property type="term" value="C:plasma membrane"/>
    <property type="evidence" value="ECO:0007669"/>
    <property type="project" value="UniProtKB-SubCell"/>
</dbReference>
<feature type="transmembrane region" description="Helical" evidence="6">
    <location>
        <begin position="206"/>
        <end position="230"/>
    </location>
</feature>
<name>A0A0P7X3D2_9HYPH</name>
<dbReference type="PATRIC" id="fig|1653334.4.peg.1289"/>
<evidence type="ECO:0000256" key="5">
    <source>
        <dbReference type="ARBA" id="ARBA00023136"/>
    </source>
</evidence>
<evidence type="ECO:0000256" key="3">
    <source>
        <dbReference type="ARBA" id="ARBA00022692"/>
    </source>
</evidence>
<dbReference type="PIRSF" id="PIRSF035875">
    <property type="entry name" value="RNase_BN"/>
    <property type="match status" value="1"/>
</dbReference>
<dbReference type="Proteomes" id="UP000182800">
    <property type="component" value="Unassembled WGS sequence"/>
</dbReference>
<evidence type="ECO:0000313" key="7">
    <source>
        <dbReference type="EMBL" id="KPQ09030.1"/>
    </source>
</evidence>
<evidence type="ECO:0000313" key="9">
    <source>
        <dbReference type="Proteomes" id="UP000050497"/>
    </source>
</evidence>
<evidence type="ECO:0000313" key="8">
    <source>
        <dbReference type="EMBL" id="SCC79633.1"/>
    </source>
</evidence>
<feature type="transmembrane region" description="Helical" evidence="6">
    <location>
        <begin position="175"/>
        <end position="194"/>
    </location>
</feature>
<dbReference type="InterPro" id="IPR017039">
    <property type="entry name" value="Virul_fac_BrkB"/>
</dbReference>
<dbReference type="RefSeq" id="WP_420819952.1">
    <property type="nucleotide sequence ID" value="NZ_FMBM01000001.1"/>
</dbReference>
<dbReference type="PANTHER" id="PTHR30213:SF0">
    <property type="entry name" value="UPF0761 MEMBRANE PROTEIN YIHY"/>
    <property type="match status" value="1"/>
</dbReference>
<evidence type="ECO:0000256" key="4">
    <source>
        <dbReference type="ARBA" id="ARBA00022989"/>
    </source>
</evidence>
<dbReference type="PANTHER" id="PTHR30213">
    <property type="entry name" value="INNER MEMBRANE PROTEIN YHJD"/>
    <property type="match status" value="1"/>
</dbReference>
<protein>
    <submittedName>
        <fullName evidence="7">Membrane protein</fullName>
    </submittedName>
</protein>
<gene>
    <name evidence="8" type="ORF">GA0071312_1057</name>
    <name evidence="7" type="ORF">HLUCCO17_16635</name>
</gene>
<reference evidence="8 10" key="2">
    <citation type="submission" date="2016-08" db="EMBL/GenBank/DDBJ databases">
        <authorList>
            <person name="Varghese N."/>
            <person name="Submissions Spin"/>
        </authorList>
    </citation>
    <scope>NUCLEOTIDE SEQUENCE [LARGE SCALE GENOMIC DNA]</scope>
    <source>
        <strain evidence="8 10">HL-109</strain>
    </source>
</reference>
<dbReference type="EMBL" id="FMBM01000001">
    <property type="protein sequence ID" value="SCC79633.1"/>
    <property type="molecule type" value="Genomic_DNA"/>
</dbReference>
<keyword evidence="2" id="KW-1003">Cell membrane</keyword>
<feature type="transmembrane region" description="Helical" evidence="6">
    <location>
        <begin position="242"/>
        <end position="265"/>
    </location>
</feature>
<comment type="caution">
    <text evidence="7">The sequence shown here is derived from an EMBL/GenBank/DDBJ whole genome shotgun (WGS) entry which is preliminary data.</text>
</comment>
<keyword evidence="5 6" id="KW-0472">Membrane</keyword>
<evidence type="ECO:0000256" key="2">
    <source>
        <dbReference type="ARBA" id="ARBA00022475"/>
    </source>
</evidence>
<evidence type="ECO:0000256" key="1">
    <source>
        <dbReference type="ARBA" id="ARBA00004651"/>
    </source>
</evidence>
<sequence length="296" mass="32315">MHALRQSFAILLLAYNRMNLHDGWAIASHIALSGLFSFFPFLILLTALASFFGAGALADDAADLILQVLPREIGEPIAQEVRNVLTEWRGDLLTIGAVLSLYFSSNGIEALRVGLNRAYGVRENRSFVVTRLESIFYVVIGAAVMLAFAFGIVLGPLGWGTLLNYFPALIDFTRIVDLLRLGGTSLLIVAALLITHKYLAAGERSLLSVLPGVAVTLFLWLLGGFVFGFYLAQFPQAYATTYGGLATAMMALIFLYTLAVIYIFGGEINGAVAAMNRAAAKRRRARATHYDDGFYW</sequence>
<keyword evidence="3 6" id="KW-0812">Transmembrane</keyword>
<feature type="transmembrane region" description="Helical" evidence="6">
    <location>
        <begin position="37"/>
        <end position="58"/>
    </location>
</feature>
<dbReference type="AlphaFoldDB" id="A0A0P7X3D2"/>
<accession>A0A0P7X3D2</accession>
<proteinExistence type="predicted"/>
<organism evidence="7 9">
    <name type="scientific">Saliniramus fredricksonii</name>
    <dbReference type="NCBI Taxonomy" id="1653334"/>
    <lineage>
        <taxon>Bacteria</taxon>
        <taxon>Pseudomonadati</taxon>
        <taxon>Pseudomonadota</taxon>
        <taxon>Alphaproteobacteria</taxon>
        <taxon>Hyphomicrobiales</taxon>
        <taxon>Salinarimonadaceae</taxon>
        <taxon>Saliniramus</taxon>
    </lineage>
</organism>